<comment type="caution">
    <text evidence="2">The sequence shown here is derived from an EMBL/GenBank/DDBJ whole genome shotgun (WGS) entry which is preliminary data.</text>
</comment>
<dbReference type="AlphaFoldDB" id="A0A940WW37"/>
<name>A0A940WW37_9BACI</name>
<dbReference type="RefSeq" id="WP_210597360.1">
    <property type="nucleotide sequence ID" value="NZ_JAGKSQ010000004.1"/>
</dbReference>
<protein>
    <submittedName>
        <fullName evidence="2">VOC family protein</fullName>
    </submittedName>
</protein>
<gene>
    <name evidence="2" type="ORF">J7W16_10995</name>
</gene>
<dbReference type="Pfam" id="PF00903">
    <property type="entry name" value="Glyoxalase"/>
    <property type="match status" value="1"/>
</dbReference>
<evidence type="ECO:0000313" key="3">
    <source>
        <dbReference type="Proteomes" id="UP000678228"/>
    </source>
</evidence>
<dbReference type="SUPFAM" id="SSF54593">
    <property type="entry name" value="Glyoxalase/Bleomycin resistance protein/Dihydroxybiphenyl dioxygenase"/>
    <property type="match status" value="1"/>
</dbReference>
<organism evidence="2 3">
    <name type="scientific">Halalkalibacter suaedae</name>
    <dbReference type="NCBI Taxonomy" id="2822140"/>
    <lineage>
        <taxon>Bacteria</taxon>
        <taxon>Bacillati</taxon>
        <taxon>Bacillota</taxon>
        <taxon>Bacilli</taxon>
        <taxon>Bacillales</taxon>
        <taxon>Bacillaceae</taxon>
        <taxon>Halalkalibacter</taxon>
    </lineage>
</organism>
<evidence type="ECO:0000259" key="1">
    <source>
        <dbReference type="PROSITE" id="PS51819"/>
    </source>
</evidence>
<reference evidence="2" key="1">
    <citation type="submission" date="2021-03" db="EMBL/GenBank/DDBJ databases">
        <title>Bacillus suaedae sp. nov., isolated from Suaeda aralocaspica.</title>
        <authorList>
            <person name="Lei R.F.R."/>
        </authorList>
    </citation>
    <scope>NUCLEOTIDE SEQUENCE</scope>
    <source>
        <strain evidence="2">YZJH907-2</strain>
    </source>
</reference>
<dbReference type="InterPro" id="IPR037523">
    <property type="entry name" value="VOC_core"/>
</dbReference>
<dbReference type="InterPro" id="IPR029068">
    <property type="entry name" value="Glyas_Bleomycin-R_OHBP_Dase"/>
</dbReference>
<dbReference type="PROSITE" id="PS51819">
    <property type="entry name" value="VOC"/>
    <property type="match status" value="1"/>
</dbReference>
<proteinExistence type="predicted"/>
<accession>A0A940WW37</accession>
<evidence type="ECO:0000313" key="2">
    <source>
        <dbReference type="EMBL" id="MBP3951662.1"/>
    </source>
</evidence>
<sequence length="123" mass="14360">MVEVTEKLVERIDAVFLPVSNLEESLKWYQDLFGFKLRWKNERMAGLAIASNCGFHLVQVEEHTPNRNYVPFNFATKDIQLLHQTLKDKGVKVTTVENDVDFKEMRLFDFWDLDGNILNVIAI</sequence>
<feature type="domain" description="VOC" evidence="1">
    <location>
        <begin position="11"/>
        <end position="123"/>
    </location>
</feature>
<dbReference type="InterPro" id="IPR004360">
    <property type="entry name" value="Glyas_Fos-R_dOase_dom"/>
</dbReference>
<dbReference type="Gene3D" id="3.10.180.10">
    <property type="entry name" value="2,3-Dihydroxybiphenyl 1,2-Dioxygenase, domain 1"/>
    <property type="match status" value="1"/>
</dbReference>
<dbReference type="Proteomes" id="UP000678228">
    <property type="component" value="Unassembled WGS sequence"/>
</dbReference>
<keyword evidence="3" id="KW-1185">Reference proteome</keyword>
<dbReference type="EMBL" id="JAGKSQ010000004">
    <property type="protein sequence ID" value="MBP3951662.1"/>
    <property type="molecule type" value="Genomic_DNA"/>
</dbReference>